<sequence length="100" mass="11124">MKFFLVSFFTLIFSQVAFSYEGNTNTKVKNIRVRPTVAYVLFEGCSRYSKIYLTNDYYKAMLSVALTAAAANKSVAVGFESGQSCASVEPVVSYIDVKFL</sequence>
<gene>
    <name evidence="2" type="ORF">HHO47_13795</name>
</gene>
<dbReference type="RefSeq" id="WP_169020815.1">
    <property type="nucleotide sequence ID" value="NZ_JABBMT010000023.1"/>
</dbReference>
<dbReference type="AlphaFoldDB" id="A0A7Y0HCX2"/>
<feature type="chain" id="PRO_5030698805" evidence="1">
    <location>
        <begin position="20"/>
        <end position="100"/>
    </location>
</feature>
<keyword evidence="3" id="KW-1185">Reference proteome</keyword>
<evidence type="ECO:0000313" key="2">
    <source>
        <dbReference type="EMBL" id="NMM41858.1"/>
    </source>
</evidence>
<keyword evidence="1" id="KW-0732">Signal</keyword>
<name>A0A7Y0HCX2_9GAMM</name>
<comment type="caution">
    <text evidence="2">The sequence shown here is derived from an EMBL/GenBank/DDBJ whole genome shotgun (WGS) entry which is preliminary data.</text>
</comment>
<dbReference type="EMBL" id="JABBMT010000023">
    <property type="protein sequence ID" value="NMM41858.1"/>
    <property type="molecule type" value="Genomic_DNA"/>
</dbReference>
<accession>A0A7Y0HCX2</accession>
<evidence type="ECO:0000313" key="3">
    <source>
        <dbReference type="Proteomes" id="UP000570493"/>
    </source>
</evidence>
<evidence type="ECO:0000256" key="1">
    <source>
        <dbReference type="SAM" id="SignalP"/>
    </source>
</evidence>
<proteinExistence type="predicted"/>
<protein>
    <submittedName>
        <fullName evidence="2">Uncharacterized protein</fullName>
    </submittedName>
</protein>
<feature type="signal peptide" evidence="1">
    <location>
        <begin position="1"/>
        <end position="19"/>
    </location>
</feature>
<reference evidence="2" key="1">
    <citation type="submission" date="2020-04" db="EMBL/GenBank/DDBJ databases">
        <title>Genome Sequencing for Pseudoaltermonas arctica.</title>
        <authorList>
            <person name="Elkins N.S."/>
        </authorList>
    </citation>
    <scope>NUCLEOTIDE SEQUENCE [LARGE SCALE GENOMIC DNA]</scope>
    <source>
        <strain evidence="2">NEC-BIFX-2020_0012</strain>
    </source>
</reference>
<organism evidence="2 3">
    <name type="scientific">Pseudoalteromonas arctica</name>
    <dbReference type="NCBI Taxonomy" id="394751"/>
    <lineage>
        <taxon>Bacteria</taxon>
        <taxon>Pseudomonadati</taxon>
        <taxon>Pseudomonadota</taxon>
        <taxon>Gammaproteobacteria</taxon>
        <taxon>Alteromonadales</taxon>
        <taxon>Pseudoalteromonadaceae</taxon>
        <taxon>Pseudoalteromonas</taxon>
    </lineage>
</organism>
<dbReference type="Proteomes" id="UP000570493">
    <property type="component" value="Unassembled WGS sequence"/>
</dbReference>